<feature type="region of interest" description="Disordered" evidence="1">
    <location>
        <begin position="1"/>
        <end position="24"/>
    </location>
</feature>
<dbReference type="Proteomes" id="UP000177043">
    <property type="component" value="Unassembled WGS sequence"/>
</dbReference>
<dbReference type="EMBL" id="MHTJ01000002">
    <property type="protein sequence ID" value="OHA58826.1"/>
    <property type="molecule type" value="Genomic_DNA"/>
</dbReference>
<evidence type="ECO:0000313" key="3">
    <source>
        <dbReference type="EMBL" id="OHA58826.1"/>
    </source>
</evidence>
<feature type="compositionally biased region" description="Basic and acidic residues" evidence="1">
    <location>
        <begin position="1"/>
        <end position="10"/>
    </location>
</feature>
<evidence type="ECO:0000313" key="4">
    <source>
        <dbReference type="Proteomes" id="UP000177043"/>
    </source>
</evidence>
<keyword evidence="2" id="KW-0812">Transmembrane</keyword>
<keyword evidence="2" id="KW-1133">Transmembrane helix</keyword>
<protein>
    <submittedName>
        <fullName evidence="3">Uncharacterized protein</fullName>
    </submittedName>
</protein>
<keyword evidence="2" id="KW-0472">Membrane</keyword>
<reference evidence="3 4" key="1">
    <citation type="journal article" date="2016" name="Nat. Commun.">
        <title>Thousands of microbial genomes shed light on interconnected biogeochemical processes in an aquifer system.</title>
        <authorList>
            <person name="Anantharaman K."/>
            <person name="Brown C.T."/>
            <person name="Hug L.A."/>
            <person name="Sharon I."/>
            <person name="Castelle C.J."/>
            <person name="Probst A.J."/>
            <person name="Thomas B.C."/>
            <person name="Singh A."/>
            <person name="Wilkins M.J."/>
            <person name="Karaoz U."/>
            <person name="Brodie E.L."/>
            <person name="Williams K.H."/>
            <person name="Hubbard S.S."/>
            <person name="Banfield J.F."/>
        </authorList>
    </citation>
    <scope>NUCLEOTIDE SEQUENCE [LARGE SCALE GENOMIC DNA]</scope>
</reference>
<proteinExistence type="predicted"/>
<sequence>MTPPDKKVVPDSEPGITSRIYSDAQNEVEEIKKRLLNHQKGSRPGIFNQSYNTPFVTRKRIAEKIEDKEEQRAKSLANDALEQDISLKKVTLNRLFIFLGIETTVIFILAFLQGVDTNRPGKFFYLEDWSFRLLVTATISQITIMLLIAVKHLFPENNQKSQKEK</sequence>
<feature type="transmembrane region" description="Helical" evidence="2">
    <location>
        <begin position="95"/>
        <end position="113"/>
    </location>
</feature>
<name>A0A1G2QE15_9BACT</name>
<dbReference type="AlphaFoldDB" id="A0A1G2QE15"/>
<comment type="caution">
    <text evidence="3">The sequence shown here is derived from an EMBL/GenBank/DDBJ whole genome shotgun (WGS) entry which is preliminary data.</text>
</comment>
<dbReference type="STRING" id="1802438.A2571_00370"/>
<accession>A0A1G2QE15</accession>
<feature type="transmembrane region" description="Helical" evidence="2">
    <location>
        <begin position="133"/>
        <end position="154"/>
    </location>
</feature>
<evidence type="ECO:0000256" key="1">
    <source>
        <dbReference type="SAM" id="MobiDB-lite"/>
    </source>
</evidence>
<gene>
    <name evidence="3" type="ORF">A2571_00370</name>
</gene>
<organism evidence="3 4">
    <name type="scientific">Candidatus Vogelbacteria bacterium RIFOXYD1_FULL_44_32</name>
    <dbReference type="NCBI Taxonomy" id="1802438"/>
    <lineage>
        <taxon>Bacteria</taxon>
        <taxon>Candidatus Vogeliibacteriota</taxon>
    </lineage>
</organism>
<evidence type="ECO:0000256" key="2">
    <source>
        <dbReference type="SAM" id="Phobius"/>
    </source>
</evidence>